<dbReference type="EMBL" id="MU277352">
    <property type="protein sequence ID" value="KAI0054751.1"/>
    <property type="molecule type" value="Genomic_DNA"/>
</dbReference>
<dbReference type="Proteomes" id="UP000814140">
    <property type="component" value="Unassembled WGS sequence"/>
</dbReference>
<proteinExistence type="predicted"/>
<accession>A0ACB8SG57</accession>
<organism evidence="1 2">
    <name type="scientific">Artomyces pyxidatus</name>
    <dbReference type="NCBI Taxonomy" id="48021"/>
    <lineage>
        <taxon>Eukaryota</taxon>
        <taxon>Fungi</taxon>
        <taxon>Dikarya</taxon>
        <taxon>Basidiomycota</taxon>
        <taxon>Agaricomycotina</taxon>
        <taxon>Agaricomycetes</taxon>
        <taxon>Russulales</taxon>
        <taxon>Auriscalpiaceae</taxon>
        <taxon>Artomyces</taxon>
    </lineage>
</organism>
<name>A0ACB8SG57_9AGAM</name>
<comment type="caution">
    <text evidence="1">The sequence shown here is derived from an EMBL/GenBank/DDBJ whole genome shotgun (WGS) entry which is preliminary data.</text>
</comment>
<evidence type="ECO:0000313" key="2">
    <source>
        <dbReference type="Proteomes" id="UP000814140"/>
    </source>
</evidence>
<gene>
    <name evidence="1" type="ORF">BV25DRAFT_1922406</name>
</gene>
<reference evidence="1" key="1">
    <citation type="submission" date="2021-03" db="EMBL/GenBank/DDBJ databases">
        <authorList>
            <consortium name="DOE Joint Genome Institute"/>
            <person name="Ahrendt S."/>
            <person name="Looney B.P."/>
            <person name="Miyauchi S."/>
            <person name="Morin E."/>
            <person name="Drula E."/>
            <person name="Courty P.E."/>
            <person name="Chicoki N."/>
            <person name="Fauchery L."/>
            <person name="Kohler A."/>
            <person name="Kuo A."/>
            <person name="Labutti K."/>
            <person name="Pangilinan J."/>
            <person name="Lipzen A."/>
            <person name="Riley R."/>
            <person name="Andreopoulos W."/>
            <person name="He G."/>
            <person name="Johnson J."/>
            <person name="Barry K.W."/>
            <person name="Grigoriev I.V."/>
            <person name="Nagy L."/>
            <person name="Hibbett D."/>
            <person name="Henrissat B."/>
            <person name="Matheny P.B."/>
            <person name="Labbe J."/>
            <person name="Martin F."/>
        </authorList>
    </citation>
    <scope>NUCLEOTIDE SEQUENCE</scope>
    <source>
        <strain evidence="1">HHB10654</strain>
    </source>
</reference>
<sequence length="287" mass="32896">MPYNDIVRASEDYHISRQVSRLTDWDDWDAGILSMESLTKQVTLFALKASITQHLMHDTRALNLFGMRPHNYFDITRTYDGYDEDRVPMPDAPKDGTLPLDFKWIGDFRDKSGRKVECLGIRGQRNPVRIWMVGMLDDLELGAFSDRPGIAQTIMRPLNWGGLHGANALLRHFTPSVGTHKWHEPDDAILSTWSKDQDPDKLNFTGPDYITIDRDDIFPNDHLFDAYGLDNPITSRTVLSDTDFHIHDFVLQECFFAKVTRSLATEDVTAYFILRKVYKLSPPASTT</sequence>
<keyword evidence="2" id="KW-1185">Reference proteome</keyword>
<evidence type="ECO:0000313" key="1">
    <source>
        <dbReference type="EMBL" id="KAI0054751.1"/>
    </source>
</evidence>
<reference evidence="1" key="2">
    <citation type="journal article" date="2022" name="New Phytol.">
        <title>Evolutionary transition to the ectomycorrhizal habit in the genomes of a hyperdiverse lineage of mushroom-forming fungi.</title>
        <authorList>
            <person name="Looney B."/>
            <person name="Miyauchi S."/>
            <person name="Morin E."/>
            <person name="Drula E."/>
            <person name="Courty P.E."/>
            <person name="Kohler A."/>
            <person name="Kuo A."/>
            <person name="LaButti K."/>
            <person name="Pangilinan J."/>
            <person name="Lipzen A."/>
            <person name="Riley R."/>
            <person name="Andreopoulos W."/>
            <person name="He G."/>
            <person name="Johnson J."/>
            <person name="Nolan M."/>
            <person name="Tritt A."/>
            <person name="Barry K.W."/>
            <person name="Grigoriev I.V."/>
            <person name="Nagy L.G."/>
            <person name="Hibbett D."/>
            <person name="Henrissat B."/>
            <person name="Matheny P.B."/>
            <person name="Labbe J."/>
            <person name="Martin F.M."/>
        </authorList>
    </citation>
    <scope>NUCLEOTIDE SEQUENCE</scope>
    <source>
        <strain evidence="1">HHB10654</strain>
    </source>
</reference>
<protein>
    <submittedName>
        <fullName evidence="1">Uncharacterized protein</fullName>
    </submittedName>
</protein>